<evidence type="ECO:0000256" key="4">
    <source>
        <dbReference type="ARBA" id="ARBA00029447"/>
    </source>
</evidence>
<comment type="subcellular location">
    <subcellularLocation>
        <location evidence="1">Cell inner membrane</location>
        <topology evidence="1">Multi-pass membrane protein</topology>
    </subcellularLocation>
</comment>
<reference evidence="10 11" key="1">
    <citation type="submission" date="2021-03" db="EMBL/GenBank/DDBJ databases">
        <authorList>
            <person name="So Y."/>
        </authorList>
    </citation>
    <scope>NUCLEOTIDE SEQUENCE [LARGE SCALE GENOMIC DNA]</scope>
    <source>
        <strain evidence="10 11">PWR1</strain>
    </source>
</reference>
<dbReference type="PANTHER" id="PTHR32089">
    <property type="entry name" value="METHYL-ACCEPTING CHEMOTAXIS PROTEIN MCPB"/>
    <property type="match status" value="1"/>
</dbReference>
<evidence type="ECO:0000313" key="11">
    <source>
        <dbReference type="Proteomes" id="UP000680815"/>
    </source>
</evidence>
<evidence type="ECO:0000259" key="8">
    <source>
        <dbReference type="PROSITE" id="PS50192"/>
    </source>
</evidence>
<evidence type="ECO:0000259" key="7">
    <source>
        <dbReference type="PROSITE" id="PS50111"/>
    </source>
</evidence>
<keyword evidence="3 5" id="KW-0807">Transducer</keyword>
<dbReference type="SMART" id="SM00304">
    <property type="entry name" value="HAMP"/>
    <property type="match status" value="1"/>
</dbReference>
<evidence type="ECO:0000313" key="10">
    <source>
        <dbReference type="EMBL" id="MBP0463539.1"/>
    </source>
</evidence>
<evidence type="ECO:0000259" key="9">
    <source>
        <dbReference type="PROSITE" id="PS50885"/>
    </source>
</evidence>
<dbReference type="Pfam" id="PF00015">
    <property type="entry name" value="MCPsignal"/>
    <property type="match status" value="1"/>
</dbReference>
<dbReference type="Gene3D" id="1.10.287.950">
    <property type="entry name" value="Methyl-accepting chemotaxis protein"/>
    <property type="match status" value="1"/>
</dbReference>
<dbReference type="PROSITE" id="PS50111">
    <property type="entry name" value="CHEMOTAXIS_TRANSDUC_2"/>
    <property type="match status" value="1"/>
</dbReference>
<evidence type="ECO:0000256" key="2">
    <source>
        <dbReference type="ARBA" id="ARBA00022519"/>
    </source>
</evidence>
<dbReference type="Proteomes" id="UP000680815">
    <property type="component" value="Unassembled WGS sequence"/>
</dbReference>
<organism evidence="10 11">
    <name type="scientific">Roseomonas nitratireducens</name>
    <dbReference type="NCBI Taxonomy" id="2820810"/>
    <lineage>
        <taxon>Bacteria</taxon>
        <taxon>Pseudomonadati</taxon>
        <taxon>Pseudomonadota</taxon>
        <taxon>Alphaproteobacteria</taxon>
        <taxon>Acetobacterales</taxon>
        <taxon>Roseomonadaceae</taxon>
        <taxon>Roseomonas</taxon>
    </lineage>
</organism>
<dbReference type="Pfam" id="PF00672">
    <property type="entry name" value="HAMP"/>
    <property type="match status" value="1"/>
</dbReference>
<dbReference type="InterPro" id="IPR003660">
    <property type="entry name" value="HAMP_dom"/>
</dbReference>
<name>A0ABS4AQ94_9PROT</name>
<dbReference type="InterPro" id="IPR004089">
    <property type="entry name" value="MCPsignal_dom"/>
</dbReference>
<comment type="similarity">
    <text evidence="4">Belongs to the methyl-accepting chemotaxis (MCP) protein family.</text>
</comment>
<dbReference type="InterPro" id="IPR000727">
    <property type="entry name" value="T_SNARE_dom"/>
</dbReference>
<keyword evidence="2" id="KW-0997">Cell inner membrane</keyword>
<dbReference type="Gene3D" id="3.30.450.20">
    <property type="entry name" value="PAS domain"/>
    <property type="match status" value="1"/>
</dbReference>
<comment type="caution">
    <text evidence="10">The sequence shown here is derived from an EMBL/GenBank/DDBJ whole genome shotgun (WGS) entry which is preliminary data.</text>
</comment>
<keyword evidence="6" id="KW-0812">Transmembrane</keyword>
<keyword evidence="6" id="KW-0472">Membrane</keyword>
<protein>
    <submittedName>
        <fullName evidence="10">HAMP domain-containing protein</fullName>
    </submittedName>
</protein>
<dbReference type="CDD" id="cd06225">
    <property type="entry name" value="HAMP"/>
    <property type="match status" value="1"/>
</dbReference>
<dbReference type="SMART" id="SM00283">
    <property type="entry name" value="MA"/>
    <property type="match status" value="1"/>
</dbReference>
<sequence>MRLFLNLSVGRKLAISGGVALAMVGGIVASMHITGSAIDALVRKEGRIDQGAETLALAQRTVAEAPLLAQRIAIAQTTDAVGAALTAAQANVARTIELTRQADPDIGNPDASRILAEAVRRAEAFGTVLEEMARLRRAVIQARDEAFLRRAQDYDQAFEGANATIEFDIPTEAREEVRTRFVAFHQGFNDMRASALRYLATGDERMAQRVRRANAQARVHLRGAITQAEATPRAAEELSRIAAIATEAGEGAVATIDQGRALNDLLEGRASEARSALIAAFEDAERKIAEIDEASFGAVSAALVRQERVGLATAGAIALVLALSAFVMARSIGSPLRRLAGTLDRIAGGESGVEVPDRGRRDEIGRIADAVEALRGTVADAFSRSQIIEQMPLGVMLADPHNEFRISYANAESMRLFRSMEDQMPVTAEALVGQSIDIFHKGPARIRALLSDPANLPHKARIRFGAEVLDLNISAVRDAAGGYAGAMLAWHRATEQARLADTFEADIGAVVGSVAAAAAQLQQSARTLTAAAAETGREAIAVSEAGTQANADVQAVAAAAEEMAASVEEITRRVAEAADVARQAVAEAKATDTTVRGLAEAASRIGDVVRLIGEIAGQTNLLALNATIEAARAGEAGKGFAVVASEVKSLAGQTARATEEIGRQIGEMQAATSQAVDAIRAIGSTVDRTSDIATAIAAAVEEQGATTREIARSATQVADATSTVARKIEGIRNAADATGASASAVLDASGALAGDAETLKDRSTGFLRAVRAA</sequence>
<dbReference type="PROSITE" id="PS50885">
    <property type="entry name" value="HAMP"/>
    <property type="match status" value="1"/>
</dbReference>
<feature type="domain" description="T-SNARE coiled-coil homology" evidence="8">
    <location>
        <begin position="669"/>
        <end position="731"/>
    </location>
</feature>
<evidence type="ECO:0000256" key="3">
    <source>
        <dbReference type="ARBA" id="ARBA00023224"/>
    </source>
</evidence>
<dbReference type="Gene3D" id="6.10.340.10">
    <property type="match status" value="1"/>
</dbReference>
<keyword evidence="11" id="KW-1185">Reference proteome</keyword>
<keyword evidence="2" id="KW-1003">Cell membrane</keyword>
<accession>A0ABS4AQ94</accession>
<proteinExistence type="inferred from homology"/>
<evidence type="ECO:0000256" key="5">
    <source>
        <dbReference type="PROSITE-ProRule" id="PRU00284"/>
    </source>
</evidence>
<evidence type="ECO:0000256" key="1">
    <source>
        <dbReference type="ARBA" id="ARBA00004429"/>
    </source>
</evidence>
<evidence type="ECO:0000256" key="6">
    <source>
        <dbReference type="SAM" id="Phobius"/>
    </source>
</evidence>
<gene>
    <name evidence="10" type="ORF">J5Y09_06430</name>
</gene>
<dbReference type="EMBL" id="JAGIYZ010000004">
    <property type="protein sequence ID" value="MBP0463539.1"/>
    <property type="molecule type" value="Genomic_DNA"/>
</dbReference>
<dbReference type="PANTHER" id="PTHR32089:SF112">
    <property type="entry name" value="LYSOZYME-LIKE PROTEIN-RELATED"/>
    <property type="match status" value="1"/>
</dbReference>
<feature type="transmembrane region" description="Helical" evidence="6">
    <location>
        <begin position="12"/>
        <end position="33"/>
    </location>
</feature>
<keyword evidence="6" id="KW-1133">Transmembrane helix</keyword>
<feature type="domain" description="HAMP" evidence="9">
    <location>
        <begin position="330"/>
        <end position="383"/>
    </location>
</feature>
<dbReference type="RefSeq" id="WP_209350927.1">
    <property type="nucleotide sequence ID" value="NZ_JAGIYZ010000004.1"/>
</dbReference>
<feature type="domain" description="Methyl-accepting transducer" evidence="7">
    <location>
        <begin position="517"/>
        <end position="739"/>
    </location>
</feature>
<dbReference type="PROSITE" id="PS50192">
    <property type="entry name" value="T_SNARE"/>
    <property type="match status" value="1"/>
</dbReference>
<dbReference type="SUPFAM" id="SSF58104">
    <property type="entry name" value="Methyl-accepting chemotaxis protein (MCP) signaling domain"/>
    <property type="match status" value="1"/>
</dbReference>